<organism evidence="5 6">
    <name type="scientific">Dyella jiangningensis</name>
    <dbReference type="NCBI Taxonomy" id="1379159"/>
    <lineage>
        <taxon>Bacteria</taxon>
        <taxon>Pseudomonadati</taxon>
        <taxon>Pseudomonadota</taxon>
        <taxon>Gammaproteobacteria</taxon>
        <taxon>Lysobacterales</taxon>
        <taxon>Rhodanobacteraceae</taxon>
        <taxon>Dyella</taxon>
    </lineage>
</organism>
<evidence type="ECO:0000313" key="5">
    <source>
        <dbReference type="EMBL" id="RAO75550.1"/>
    </source>
</evidence>
<dbReference type="AlphaFoldDB" id="A0A328NZY7"/>
<feature type="transmembrane region" description="Helical" evidence="4">
    <location>
        <begin position="177"/>
        <end position="204"/>
    </location>
</feature>
<evidence type="ECO:0000256" key="3">
    <source>
        <dbReference type="PROSITE-ProRule" id="PRU00339"/>
    </source>
</evidence>
<feature type="transmembrane region" description="Helical" evidence="4">
    <location>
        <begin position="303"/>
        <end position="322"/>
    </location>
</feature>
<dbReference type="GO" id="GO:0030968">
    <property type="term" value="P:endoplasmic reticulum unfolded protein response"/>
    <property type="evidence" value="ECO:0007669"/>
    <property type="project" value="TreeGrafter"/>
</dbReference>
<dbReference type="GO" id="GO:0035269">
    <property type="term" value="P:protein O-linked glycosylation via mannose"/>
    <property type="evidence" value="ECO:0007669"/>
    <property type="project" value="TreeGrafter"/>
</dbReference>
<dbReference type="Gene3D" id="1.25.40.10">
    <property type="entry name" value="Tetratricopeptide repeat domain"/>
    <property type="match status" value="1"/>
</dbReference>
<dbReference type="SUPFAM" id="SSF48452">
    <property type="entry name" value="TPR-like"/>
    <property type="match status" value="1"/>
</dbReference>
<keyword evidence="6" id="KW-1185">Reference proteome</keyword>
<feature type="repeat" description="TPR" evidence="3">
    <location>
        <begin position="509"/>
        <end position="542"/>
    </location>
</feature>
<feature type="transmembrane region" description="Helical" evidence="4">
    <location>
        <begin position="329"/>
        <end position="348"/>
    </location>
</feature>
<keyword evidence="4" id="KW-0812">Transmembrane</keyword>
<feature type="transmembrane region" description="Helical" evidence="4">
    <location>
        <begin position="121"/>
        <end position="143"/>
    </location>
</feature>
<accession>A0A328NZY7</accession>
<dbReference type="InterPro" id="IPR052346">
    <property type="entry name" value="O-mannosyl-transferase_TMTC"/>
</dbReference>
<reference evidence="5 6" key="1">
    <citation type="journal article" date="2018" name="Genet. Mol. Biol.">
        <title>The genome sequence of Dyella jiangningensis FCAV SCS01 from a lignocellulose-decomposing microbial consortium metagenome reveals potential for biotechnological applications.</title>
        <authorList>
            <person name="Desiderato J.G."/>
            <person name="Alvarenga D.O."/>
            <person name="Constancio M.T.L."/>
            <person name="Alves L.M.C."/>
            <person name="Varani A.M."/>
        </authorList>
    </citation>
    <scope>NUCLEOTIDE SEQUENCE [LARGE SCALE GENOMIC DNA]</scope>
    <source>
        <strain evidence="5 6">FCAV SCS01</strain>
    </source>
</reference>
<feature type="transmembrane region" description="Helical" evidence="4">
    <location>
        <begin position="149"/>
        <end position="165"/>
    </location>
</feature>
<evidence type="ECO:0000256" key="4">
    <source>
        <dbReference type="SAM" id="Phobius"/>
    </source>
</evidence>
<keyword evidence="4" id="KW-1133">Transmembrane helix</keyword>
<keyword evidence="4" id="KW-0472">Membrane</keyword>
<evidence type="ECO:0000256" key="2">
    <source>
        <dbReference type="ARBA" id="ARBA00022803"/>
    </source>
</evidence>
<gene>
    <name evidence="5" type="ORF">CA260_15925</name>
</gene>
<dbReference type="Proteomes" id="UP000248926">
    <property type="component" value="Unassembled WGS sequence"/>
</dbReference>
<keyword evidence="2 3" id="KW-0802">TPR repeat</keyword>
<keyword evidence="1" id="KW-0677">Repeat</keyword>
<dbReference type="PROSITE" id="PS50005">
    <property type="entry name" value="TPR"/>
    <property type="match status" value="1"/>
</dbReference>
<sequence>MQYRLTYGLGIIALLAVTLLYWPVLHFNFVWDDWQSFHDTPWLTQGDQWKHYIFRDFNNWKYYFRPLGVGLFALQLRLFAGAPGPMHAVSLALHLIDVTLVGVLAWRCATLSRVNPGRYPWLAPLCMLIYGLHPALIETVAWIGCQFDLMLVLLVLLGLIANLGIQRPYPRAATTMTIFFLAACTKEAAISFPLLLVLFDWILFSGRKDQRFGASIGATLRRNWHTYMGIVVAGIAYLGFRHWALGSVTSNFSTTAAPSLARLREISTIYVHYLQVMIWPMSGMSPIHPYLHKEFLGPITLDALFSIVVTLGIVGGGLYLALRHKAPIGYILVAITAALLPVLHIIPVEFEFEMNLYHERYATMALAMACSMAPLLRRPARLSDHIPDRVARLTTAISVSLWIVFSIIGIRLVLPNWTNDVTLWRSALLLNPHDIQPKNNLLFIYMKNKDYAAARKFGDEVLADPAPCTPCMLKIALLALWQHEPDRAAIALERVRRSTEIIRNKSTLHTYYLLTGQLLMQQGQLKDAQGVLRAALALAPEDAETKEVLNSALASERQEIPTHQ</sequence>
<dbReference type="PANTHER" id="PTHR44227">
    <property type="match status" value="1"/>
</dbReference>
<evidence type="ECO:0000313" key="6">
    <source>
        <dbReference type="Proteomes" id="UP000248926"/>
    </source>
</evidence>
<dbReference type="EMBL" id="NFZS01000004">
    <property type="protein sequence ID" value="RAO75550.1"/>
    <property type="molecule type" value="Genomic_DNA"/>
</dbReference>
<feature type="transmembrane region" description="Helical" evidence="4">
    <location>
        <begin position="390"/>
        <end position="414"/>
    </location>
</feature>
<dbReference type="GO" id="GO:0000030">
    <property type="term" value="F:mannosyltransferase activity"/>
    <property type="evidence" value="ECO:0007669"/>
    <property type="project" value="TreeGrafter"/>
</dbReference>
<dbReference type="PANTHER" id="PTHR44227:SF3">
    <property type="entry name" value="PROTEIN O-MANNOSYL-TRANSFERASE TMTC4"/>
    <property type="match status" value="1"/>
</dbReference>
<evidence type="ECO:0000256" key="1">
    <source>
        <dbReference type="ARBA" id="ARBA00022737"/>
    </source>
</evidence>
<protein>
    <submittedName>
        <fullName evidence="5">Uncharacterized protein</fullName>
    </submittedName>
</protein>
<name>A0A328NZY7_9GAMM</name>
<proteinExistence type="predicted"/>
<feature type="transmembrane region" description="Helical" evidence="4">
    <location>
        <begin position="6"/>
        <end position="25"/>
    </location>
</feature>
<dbReference type="InterPro" id="IPR019734">
    <property type="entry name" value="TPR_rpt"/>
</dbReference>
<dbReference type="InterPro" id="IPR011990">
    <property type="entry name" value="TPR-like_helical_dom_sf"/>
</dbReference>
<comment type="caution">
    <text evidence="5">The sequence shown here is derived from an EMBL/GenBank/DDBJ whole genome shotgun (WGS) entry which is preliminary data.</text>
</comment>
<feature type="transmembrane region" description="Helical" evidence="4">
    <location>
        <begin position="224"/>
        <end position="240"/>
    </location>
</feature>
<feature type="transmembrane region" description="Helical" evidence="4">
    <location>
        <begin position="270"/>
        <end position="291"/>
    </location>
</feature>
<dbReference type="RefSeq" id="WP_172461870.1">
    <property type="nucleotide sequence ID" value="NZ_NFZS01000004.1"/>
</dbReference>
<feature type="transmembrane region" description="Helical" evidence="4">
    <location>
        <begin position="86"/>
        <end position="109"/>
    </location>
</feature>